<sequence>MSCIPSLCRCLRGSPLGRIKTPAMWSGRRPAPRRARPSRWPSPGRPATEDEKRLLPRLLTNAQQQHEVLQASDTRVLETDVENIDALVMRYQNEFRHAEEAMKKRKNAESAIYNQYDYDADQRFQLWRTERDEMRKRLHIHPIDEFMDRPMLAIVSLLRINTTIGMLYALGRTAYLYRTMDKMYAKLNGVSLGKIAFNELTTNVAKGGCISVVGAFGIVFGDAVGRCLTLFYTQQVSVPERTWWHVWCSGSFAGLCMGATLSAFEYKTLTRWGMVMLTGGISVPLSLASCYAGYCVYRPFVQNREHVLYDTYWRPWQQRRLNPGGPPTMRGRYM</sequence>
<feature type="coiled-coil region" evidence="1">
    <location>
        <begin position="81"/>
        <end position="108"/>
    </location>
</feature>
<evidence type="ECO:0000313" key="4">
    <source>
        <dbReference type="EMBL" id="EPY21349.1"/>
    </source>
</evidence>
<keyword evidence="3" id="KW-0812">Transmembrane</keyword>
<keyword evidence="5" id="KW-1185">Reference proteome</keyword>
<feature type="transmembrane region" description="Helical" evidence="3">
    <location>
        <begin position="151"/>
        <end position="170"/>
    </location>
</feature>
<proteinExistence type="predicted"/>
<reference evidence="4 5" key="1">
    <citation type="journal article" date="2013" name="PLoS ONE">
        <title>Predicting the Proteins of Angomonas deanei, Strigomonas culicis and Their Respective Endosymbionts Reveals New Aspects of the Trypanosomatidae Family.</title>
        <authorList>
            <person name="Motta M.C."/>
            <person name="Martins A.C."/>
            <person name="de Souza S.S."/>
            <person name="Catta-Preta C.M."/>
            <person name="Silva R."/>
            <person name="Klein C.C."/>
            <person name="de Almeida L.G."/>
            <person name="de Lima Cunha O."/>
            <person name="Ciapina L.P."/>
            <person name="Brocchi M."/>
            <person name="Colabardini A.C."/>
            <person name="de Araujo Lima B."/>
            <person name="Machado C.R."/>
            <person name="de Almeida Soares C.M."/>
            <person name="Probst C.M."/>
            <person name="de Menezes C.B."/>
            <person name="Thompson C.E."/>
            <person name="Bartholomeu D.C."/>
            <person name="Gradia D.F."/>
            <person name="Pavoni D.P."/>
            <person name="Grisard E.C."/>
            <person name="Fantinatti-Garboggini F."/>
            <person name="Marchini F.K."/>
            <person name="Rodrigues-Luiz G.F."/>
            <person name="Wagner G."/>
            <person name="Goldman G.H."/>
            <person name="Fietto J.L."/>
            <person name="Elias M.C."/>
            <person name="Goldman M.H."/>
            <person name="Sagot M.F."/>
            <person name="Pereira M."/>
            <person name="Stoco P.H."/>
            <person name="de Mendonca-Neto R.P."/>
            <person name="Teixeira S.M."/>
            <person name="Maciel T.E."/>
            <person name="de Oliveira Mendes T.A."/>
            <person name="Urmenyi T.P."/>
            <person name="de Souza W."/>
            <person name="Schenkman S."/>
            <person name="de Vasconcelos A.T."/>
        </authorList>
    </citation>
    <scope>NUCLEOTIDE SEQUENCE [LARGE SCALE GENOMIC DNA]</scope>
</reference>
<evidence type="ECO:0000256" key="1">
    <source>
        <dbReference type="SAM" id="Coils"/>
    </source>
</evidence>
<dbReference type="Proteomes" id="UP000015354">
    <property type="component" value="Unassembled WGS sequence"/>
</dbReference>
<dbReference type="AlphaFoldDB" id="S9TXL3"/>
<evidence type="ECO:0000256" key="2">
    <source>
        <dbReference type="SAM" id="MobiDB-lite"/>
    </source>
</evidence>
<keyword evidence="3" id="KW-0472">Membrane</keyword>
<comment type="caution">
    <text evidence="4">The sequence shown here is derived from an EMBL/GenBank/DDBJ whole genome shotgun (WGS) entry which is preliminary data.</text>
</comment>
<accession>S9TXL3</accession>
<keyword evidence="1" id="KW-0175">Coiled coil</keyword>
<evidence type="ECO:0000256" key="3">
    <source>
        <dbReference type="SAM" id="Phobius"/>
    </source>
</evidence>
<keyword evidence="3" id="KW-1133">Transmembrane helix</keyword>
<gene>
    <name evidence="4" type="ORF">STCU_08583</name>
</gene>
<protein>
    <submittedName>
        <fullName evidence="4">Uncharacterized protein</fullName>
    </submittedName>
</protein>
<name>S9TXL3_9TRYP</name>
<dbReference type="OrthoDB" id="277282at2759"/>
<organism evidence="4 5">
    <name type="scientific">Strigomonas culicis</name>
    <dbReference type="NCBI Taxonomy" id="28005"/>
    <lineage>
        <taxon>Eukaryota</taxon>
        <taxon>Discoba</taxon>
        <taxon>Euglenozoa</taxon>
        <taxon>Kinetoplastea</taxon>
        <taxon>Metakinetoplastina</taxon>
        <taxon>Trypanosomatida</taxon>
        <taxon>Trypanosomatidae</taxon>
        <taxon>Strigomonadinae</taxon>
        <taxon>Strigomonas</taxon>
    </lineage>
</organism>
<feature type="transmembrane region" description="Helical" evidence="3">
    <location>
        <begin position="276"/>
        <end position="297"/>
    </location>
</feature>
<feature type="transmembrane region" description="Helical" evidence="3">
    <location>
        <begin position="244"/>
        <end position="264"/>
    </location>
</feature>
<feature type="region of interest" description="Disordered" evidence="2">
    <location>
        <begin position="21"/>
        <end position="50"/>
    </location>
</feature>
<evidence type="ECO:0000313" key="5">
    <source>
        <dbReference type="Proteomes" id="UP000015354"/>
    </source>
</evidence>
<dbReference type="EMBL" id="ATMH01008583">
    <property type="protein sequence ID" value="EPY21349.1"/>
    <property type="molecule type" value="Genomic_DNA"/>
</dbReference>